<evidence type="ECO:0000256" key="2">
    <source>
        <dbReference type="ARBA" id="ARBA00022475"/>
    </source>
</evidence>
<dbReference type="InterPro" id="IPR026579">
    <property type="entry name" value="FtsQ"/>
</dbReference>
<evidence type="ECO:0000313" key="12">
    <source>
        <dbReference type="Proteomes" id="UP001595444"/>
    </source>
</evidence>
<dbReference type="GO" id="GO:0051301">
    <property type="term" value="P:cell division"/>
    <property type="evidence" value="ECO:0007669"/>
    <property type="project" value="UniProtKB-KW"/>
</dbReference>
<keyword evidence="5 9" id="KW-0812">Transmembrane</keyword>
<dbReference type="InterPro" id="IPR034746">
    <property type="entry name" value="POTRA"/>
</dbReference>
<dbReference type="EMBL" id="JBHRSL010000010">
    <property type="protein sequence ID" value="MFC3053038.1"/>
    <property type="molecule type" value="Genomic_DNA"/>
</dbReference>
<keyword evidence="12" id="KW-1185">Reference proteome</keyword>
<dbReference type="InterPro" id="IPR005548">
    <property type="entry name" value="Cell_div_FtsQ/DivIB_C"/>
</dbReference>
<comment type="subcellular location">
    <subcellularLocation>
        <location evidence="9">Cell inner membrane</location>
        <topology evidence="9">Single-pass type II membrane protein</topology>
    </subcellularLocation>
    <subcellularLocation>
        <location evidence="1">Membrane</location>
    </subcellularLocation>
    <text evidence="9">Localizes to the division septum.</text>
</comment>
<comment type="function">
    <text evidence="9">Essential cell division protein.</text>
</comment>
<evidence type="ECO:0000256" key="8">
    <source>
        <dbReference type="ARBA" id="ARBA00023306"/>
    </source>
</evidence>
<evidence type="ECO:0000313" key="11">
    <source>
        <dbReference type="EMBL" id="MFC3053038.1"/>
    </source>
</evidence>
<dbReference type="PROSITE" id="PS51779">
    <property type="entry name" value="POTRA"/>
    <property type="match status" value="1"/>
</dbReference>
<keyword evidence="2 9" id="KW-1003">Cell membrane</keyword>
<evidence type="ECO:0000256" key="9">
    <source>
        <dbReference type="HAMAP-Rule" id="MF_00911"/>
    </source>
</evidence>
<evidence type="ECO:0000256" key="1">
    <source>
        <dbReference type="ARBA" id="ARBA00004370"/>
    </source>
</evidence>
<dbReference type="Pfam" id="PF08478">
    <property type="entry name" value="POTRA_1"/>
    <property type="match status" value="1"/>
</dbReference>
<keyword evidence="8 9" id="KW-0131">Cell cycle</keyword>
<comment type="caution">
    <text evidence="11">The sequence shown here is derived from an EMBL/GenBank/DDBJ whole genome shotgun (WGS) entry which is preliminary data.</text>
</comment>
<gene>
    <name evidence="9" type="primary">ftsQ</name>
    <name evidence="11" type="ORF">ACFOKA_14075</name>
</gene>
<dbReference type="HAMAP" id="MF_00911">
    <property type="entry name" value="FtsQ_subfam"/>
    <property type="match status" value="1"/>
</dbReference>
<sequence>MTATLRHYWFALLIGLSLFGVIAGWQFVVPAVNSWFMETTRSAGFVLSKLSISGAHRTTSKEILAVLDIDDGMPLLSIDLSEIQQRIETLPWVKHATIARIFPGDLTVEIEERKPFALWQYQGAIYLIDSDGVVITGQGLSEFSKLLRIVGETAPQVVAPLLSMLSSEPEIMAYIRTAVRVGERRWDLIFYNGVRVKLPEDIAVKYNSTEAWHKFAELERTQKLLEREVSVIDMRIPGRVAMRVTPAGHRMMEGKEWAT</sequence>
<accession>A0ABV7D7Q7</accession>
<evidence type="ECO:0000256" key="3">
    <source>
        <dbReference type="ARBA" id="ARBA00022519"/>
    </source>
</evidence>
<protein>
    <recommendedName>
        <fullName evidence="9">Cell division protein FtsQ</fullName>
    </recommendedName>
</protein>
<dbReference type="InterPro" id="IPR013685">
    <property type="entry name" value="POTRA_FtsQ_type"/>
</dbReference>
<evidence type="ECO:0000256" key="6">
    <source>
        <dbReference type="ARBA" id="ARBA00022989"/>
    </source>
</evidence>
<dbReference type="PANTHER" id="PTHR35851:SF1">
    <property type="entry name" value="CELL DIVISION PROTEIN FTSQ"/>
    <property type="match status" value="1"/>
</dbReference>
<evidence type="ECO:0000256" key="7">
    <source>
        <dbReference type="ARBA" id="ARBA00023136"/>
    </source>
</evidence>
<keyword evidence="4 9" id="KW-0132">Cell division</keyword>
<name>A0ABV7D7Q7_9PROT</name>
<dbReference type="PANTHER" id="PTHR35851">
    <property type="entry name" value="CELL DIVISION PROTEIN FTSQ"/>
    <property type="match status" value="1"/>
</dbReference>
<evidence type="ECO:0000256" key="4">
    <source>
        <dbReference type="ARBA" id="ARBA00022618"/>
    </source>
</evidence>
<organism evidence="11 12">
    <name type="scientific">Kordiimonas pumila</name>
    <dbReference type="NCBI Taxonomy" id="2161677"/>
    <lineage>
        <taxon>Bacteria</taxon>
        <taxon>Pseudomonadati</taxon>
        <taxon>Pseudomonadota</taxon>
        <taxon>Alphaproteobacteria</taxon>
        <taxon>Kordiimonadales</taxon>
        <taxon>Kordiimonadaceae</taxon>
        <taxon>Kordiimonas</taxon>
    </lineage>
</organism>
<dbReference type="Gene3D" id="3.40.50.11690">
    <property type="entry name" value="Cell division protein FtsQ/DivIB"/>
    <property type="match status" value="1"/>
</dbReference>
<evidence type="ECO:0000259" key="10">
    <source>
        <dbReference type="PROSITE" id="PS51779"/>
    </source>
</evidence>
<dbReference type="RefSeq" id="WP_194213254.1">
    <property type="nucleotide sequence ID" value="NZ_CP061205.1"/>
</dbReference>
<dbReference type="Gene3D" id="3.10.20.310">
    <property type="entry name" value="membrane protein fhac"/>
    <property type="match status" value="1"/>
</dbReference>
<evidence type="ECO:0000256" key="5">
    <source>
        <dbReference type="ARBA" id="ARBA00022692"/>
    </source>
</evidence>
<proteinExistence type="inferred from homology"/>
<feature type="domain" description="POTRA" evidence="10">
    <location>
        <begin position="45"/>
        <end position="113"/>
    </location>
</feature>
<keyword evidence="7 9" id="KW-0472">Membrane</keyword>
<dbReference type="InterPro" id="IPR045335">
    <property type="entry name" value="FtsQ_C_sf"/>
</dbReference>
<reference evidence="12" key="1">
    <citation type="journal article" date="2019" name="Int. J. Syst. Evol. Microbiol.">
        <title>The Global Catalogue of Microorganisms (GCM) 10K type strain sequencing project: providing services to taxonomists for standard genome sequencing and annotation.</title>
        <authorList>
            <consortium name="The Broad Institute Genomics Platform"/>
            <consortium name="The Broad Institute Genome Sequencing Center for Infectious Disease"/>
            <person name="Wu L."/>
            <person name="Ma J."/>
        </authorList>
    </citation>
    <scope>NUCLEOTIDE SEQUENCE [LARGE SCALE GENOMIC DNA]</scope>
    <source>
        <strain evidence="12">KCTC 62164</strain>
    </source>
</reference>
<keyword evidence="3 9" id="KW-0997">Cell inner membrane</keyword>
<feature type="transmembrane region" description="Helical" evidence="9">
    <location>
        <begin position="7"/>
        <end position="28"/>
    </location>
</feature>
<dbReference type="Proteomes" id="UP001595444">
    <property type="component" value="Unassembled WGS sequence"/>
</dbReference>
<keyword evidence="6 9" id="KW-1133">Transmembrane helix</keyword>
<comment type="similarity">
    <text evidence="9">Belongs to the FtsQ/DivIB family. FtsQ subfamily.</text>
</comment>
<dbReference type="Pfam" id="PF03799">
    <property type="entry name" value="FtsQ_DivIB_C"/>
    <property type="match status" value="1"/>
</dbReference>